<protein>
    <submittedName>
        <fullName evidence="1">FAD/NAD-P-binding domain-containing protein</fullName>
    </submittedName>
</protein>
<comment type="caution">
    <text evidence="1">The sequence shown here is derived from an EMBL/GenBank/DDBJ whole genome shotgun (WGS) entry which is preliminary data.</text>
</comment>
<sequence>MAEHRERDFRVAIVGGGICGLVCAIGLTRAGIKVDIFEAASKYGEIGAGIALGPNAINVLRELGVLESVVAHSGQRGLEVRSFEFRIGAGDCKSVYSYPASSDDLSLPIHRADLLEALAEFIALEDAVTHFNKRCVDITPFLGSSSRSTIHFADGSSHITDVVLGADGVKSAVRQFVIGDDTSANPLSFTNTTAYRGLVETAVLHRVGVPTNMTARPVCWMGQGKHIITFPIKGGRVLNVVAFISGVDLLPGAPSVLPERDWVVRSSLQEMLDDYAEFGEHPRNILKSLNQPSKWYIHGLYPQLNTYVKGPIALLGDAAHGMLPHLGAGAGQGIEDGYLLSRLLGHPETNKGNIEVVLRAYDQVRVPRANGVSRGSKFAGEVYDGLGPSGPSTEGRRADLDLVFDAAWHHDMEADVRMSVDWLTDQRVFGRA</sequence>
<keyword evidence="2" id="KW-1185">Reference proteome</keyword>
<dbReference type="Proteomes" id="UP000814140">
    <property type="component" value="Unassembled WGS sequence"/>
</dbReference>
<evidence type="ECO:0000313" key="1">
    <source>
        <dbReference type="EMBL" id="KAI0060928.1"/>
    </source>
</evidence>
<name>A0ACB8SWQ1_9AGAM</name>
<proteinExistence type="predicted"/>
<reference evidence="1" key="2">
    <citation type="journal article" date="2022" name="New Phytol.">
        <title>Evolutionary transition to the ectomycorrhizal habit in the genomes of a hyperdiverse lineage of mushroom-forming fungi.</title>
        <authorList>
            <person name="Looney B."/>
            <person name="Miyauchi S."/>
            <person name="Morin E."/>
            <person name="Drula E."/>
            <person name="Courty P.E."/>
            <person name="Kohler A."/>
            <person name="Kuo A."/>
            <person name="LaButti K."/>
            <person name="Pangilinan J."/>
            <person name="Lipzen A."/>
            <person name="Riley R."/>
            <person name="Andreopoulos W."/>
            <person name="He G."/>
            <person name="Johnson J."/>
            <person name="Nolan M."/>
            <person name="Tritt A."/>
            <person name="Barry K.W."/>
            <person name="Grigoriev I.V."/>
            <person name="Nagy L.G."/>
            <person name="Hibbett D."/>
            <person name="Henrissat B."/>
            <person name="Matheny P.B."/>
            <person name="Labbe J."/>
            <person name="Martin F.M."/>
        </authorList>
    </citation>
    <scope>NUCLEOTIDE SEQUENCE</scope>
    <source>
        <strain evidence="1">HHB10654</strain>
    </source>
</reference>
<reference evidence="1" key="1">
    <citation type="submission" date="2021-03" db="EMBL/GenBank/DDBJ databases">
        <authorList>
            <consortium name="DOE Joint Genome Institute"/>
            <person name="Ahrendt S."/>
            <person name="Looney B.P."/>
            <person name="Miyauchi S."/>
            <person name="Morin E."/>
            <person name="Drula E."/>
            <person name="Courty P.E."/>
            <person name="Chicoki N."/>
            <person name="Fauchery L."/>
            <person name="Kohler A."/>
            <person name="Kuo A."/>
            <person name="Labutti K."/>
            <person name="Pangilinan J."/>
            <person name="Lipzen A."/>
            <person name="Riley R."/>
            <person name="Andreopoulos W."/>
            <person name="He G."/>
            <person name="Johnson J."/>
            <person name="Barry K.W."/>
            <person name="Grigoriev I.V."/>
            <person name="Nagy L."/>
            <person name="Hibbett D."/>
            <person name="Henrissat B."/>
            <person name="Matheny P.B."/>
            <person name="Labbe J."/>
            <person name="Martin F."/>
        </authorList>
    </citation>
    <scope>NUCLEOTIDE SEQUENCE</scope>
    <source>
        <strain evidence="1">HHB10654</strain>
    </source>
</reference>
<dbReference type="EMBL" id="MU277215">
    <property type="protein sequence ID" value="KAI0060928.1"/>
    <property type="molecule type" value="Genomic_DNA"/>
</dbReference>
<gene>
    <name evidence="1" type="ORF">BV25DRAFT_1827136</name>
</gene>
<accession>A0ACB8SWQ1</accession>
<evidence type="ECO:0000313" key="2">
    <source>
        <dbReference type="Proteomes" id="UP000814140"/>
    </source>
</evidence>
<organism evidence="1 2">
    <name type="scientific">Artomyces pyxidatus</name>
    <dbReference type="NCBI Taxonomy" id="48021"/>
    <lineage>
        <taxon>Eukaryota</taxon>
        <taxon>Fungi</taxon>
        <taxon>Dikarya</taxon>
        <taxon>Basidiomycota</taxon>
        <taxon>Agaricomycotina</taxon>
        <taxon>Agaricomycetes</taxon>
        <taxon>Russulales</taxon>
        <taxon>Auriscalpiaceae</taxon>
        <taxon>Artomyces</taxon>
    </lineage>
</organism>